<comment type="caution">
    <text evidence="2">The sequence shown here is derived from an EMBL/GenBank/DDBJ whole genome shotgun (WGS) entry which is preliminary data.</text>
</comment>
<feature type="signal peptide" evidence="1">
    <location>
        <begin position="1"/>
        <end position="30"/>
    </location>
</feature>
<proteinExistence type="predicted"/>
<evidence type="ECO:0000313" key="2">
    <source>
        <dbReference type="EMBL" id="KAL2557260.1"/>
    </source>
</evidence>
<dbReference type="EMBL" id="JBFOLJ010000001">
    <property type="protein sequence ID" value="KAL2557260.1"/>
    <property type="molecule type" value="Genomic_DNA"/>
</dbReference>
<keyword evidence="1" id="KW-0732">Signal</keyword>
<feature type="chain" id="PRO_5044780028" description="Bifunctional inhibitor/plant lipid transfer protein/seed storage helical domain-containing protein" evidence="1">
    <location>
        <begin position="31"/>
        <end position="128"/>
    </location>
</feature>
<keyword evidence="3" id="KW-1185">Reference proteome</keyword>
<evidence type="ECO:0000313" key="3">
    <source>
        <dbReference type="Proteomes" id="UP001604277"/>
    </source>
</evidence>
<protein>
    <recommendedName>
        <fullName evidence="4">Bifunctional inhibitor/plant lipid transfer protein/seed storage helical domain-containing protein</fullName>
    </recommendedName>
</protein>
<accession>A0ABD1X6F7</accession>
<evidence type="ECO:0000256" key="1">
    <source>
        <dbReference type="SAM" id="SignalP"/>
    </source>
</evidence>
<organism evidence="2 3">
    <name type="scientific">Forsythia ovata</name>
    <dbReference type="NCBI Taxonomy" id="205694"/>
    <lineage>
        <taxon>Eukaryota</taxon>
        <taxon>Viridiplantae</taxon>
        <taxon>Streptophyta</taxon>
        <taxon>Embryophyta</taxon>
        <taxon>Tracheophyta</taxon>
        <taxon>Spermatophyta</taxon>
        <taxon>Magnoliopsida</taxon>
        <taxon>eudicotyledons</taxon>
        <taxon>Gunneridae</taxon>
        <taxon>Pentapetalae</taxon>
        <taxon>asterids</taxon>
        <taxon>lamiids</taxon>
        <taxon>Lamiales</taxon>
        <taxon>Oleaceae</taxon>
        <taxon>Forsythieae</taxon>
        <taxon>Forsythia</taxon>
    </lineage>
</organism>
<evidence type="ECO:0008006" key="4">
    <source>
        <dbReference type="Google" id="ProtNLM"/>
    </source>
</evidence>
<dbReference type="Proteomes" id="UP001604277">
    <property type="component" value="Unassembled WGS sequence"/>
</dbReference>
<gene>
    <name evidence="2" type="ORF">Fot_01999</name>
</gene>
<reference evidence="3" key="1">
    <citation type="submission" date="2024-07" db="EMBL/GenBank/DDBJ databases">
        <title>Two chromosome-level genome assemblies of Korean endemic species Abeliophyllum distichum and Forsythia ovata (Oleaceae).</title>
        <authorList>
            <person name="Jang H."/>
        </authorList>
    </citation>
    <scope>NUCLEOTIDE SEQUENCE [LARGE SCALE GENOMIC DNA]</scope>
</reference>
<dbReference type="AlphaFoldDB" id="A0ABD1X6F7"/>
<name>A0ABD1X6F7_9LAMI</name>
<sequence>MEVVRIKASALLMVASAAFLIFCSFQTAIAQQGCTPVIIGEVIGIATNCIVPIVPPVARGIGAQSLCCSIAQNFDFACSCSPVVLSLQGQGVITPSTLINTANYCGITLPRGLQCLGTYSPLSDVRAP</sequence>